<dbReference type="SUPFAM" id="SSF82185">
    <property type="entry name" value="Histone H3 K4-specific methyltransferase SET7/9 N-terminal domain"/>
    <property type="match status" value="1"/>
</dbReference>
<keyword evidence="3" id="KW-0808">Transferase</keyword>
<dbReference type="EMBL" id="CP030104">
    <property type="protein sequence ID" value="AWX45689.1"/>
    <property type="molecule type" value="Genomic_DNA"/>
</dbReference>
<dbReference type="PANTHER" id="PTHR43215:SF14">
    <property type="entry name" value="RADIAL SPOKE HEAD 1 HOMOLOG"/>
    <property type="match status" value="1"/>
</dbReference>
<dbReference type="Proteomes" id="UP000248536">
    <property type="component" value="Chromosome"/>
</dbReference>
<accession>A0A2Z4LVC4</accession>
<dbReference type="RefSeq" id="WP_112379051.1">
    <property type="nucleotide sequence ID" value="NZ_CP030104.1"/>
</dbReference>
<organism evidence="3 4">
    <name type="scientific">Flagellimonas maritima</name>
    <dbReference type="NCBI Taxonomy" id="1383885"/>
    <lineage>
        <taxon>Bacteria</taxon>
        <taxon>Pseudomonadati</taxon>
        <taxon>Bacteroidota</taxon>
        <taxon>Flavobacteriia</taxon>
        <taxon>Flavobacteriales</taxon>
        <taxon>Flavobacteriaceae</taxon>
        <taxon>Flagellimonas</taxon>
    </lineage>
</organism>
<gene>
    <name evidence="3" type="ORF">HME9304_02716</name>
</gene>
<evidence type="ECO:0000313" key="4">
    <source>
        <dbReference type="Proteomes" id="UP000248536"/>
    </source>
</evidence>
<sequence length="291" mass="33617">MNKDTNTKRRKIITVTVIITLILIAVYGLFKVNILKKQIEDEKRITSDMSKKVAEYDELLQIDSLLVKGEYDAAINAYNSRWSDNDIKEASGVQLRIDIAKKLSKLRNGEQLSEVSLMEQDSLDSIQNARLSRIPKEIKQYDSLNFVLEKVKVQLASTKRQLQRKSFGEYITFTNKKGSQFHYVGEVKKNKANGYGIALLNTGSRYEGEWRDNQRHGQGNFYWIDGEHYSGSYLNDQRNGKGTYFWPNGEKYIGQWKDDKRNGVGVFYGKDDEVVTQGVWKDDKLVEEDKK</sequence>
<dbReference type="PANTHER" id="PTHR43215">
    <property type="entry name" value="RADIAL SPOKE HEAD 1 HOMOLOG"/>
    <property type="match status" value="1"/>
</dbReference>
<dbReference type="GO" id="GO:0005829">
    <property type="term" value="C:cytosol"/>
    <property type="evidence" value="ECO:0007669"/>
    <property type="project" value="TreeGrafter"/>
</dbReference>
<dbReference type="Gene3D" id="2.20.110.10">
    <property type="entry name" value="Histone H3 K4-specific methyltransferase SET7/9 N-terminal domain"/>
    <property type="match status" value="2"/>
</dbReference>
<dbReference type="OrthoDB" id="1097666at2"/>
<evidence type="ECO:0000256" key="2">
    <source>
        <dbReference type="SAM" id="Phobius"/>
    </source>
</evidence>
<keyword evidence="2" id="KW-1133">Transmembrane helix</keyword>
<proteinExistence type="predicted"/>
<dbReference type="SMART" id="SM00698">
    <property type="entry name" value="MORN"/>
    <property type="match status" value="3"/>
</dbReference>
<keyword evidence="2" id="KW-0812">Transmembrane</keyword>
<reference evidence="3 4" key="1">
    <citation type="submission" date="2018-06" db="EMBL/GenBank/DDBJ databases">
        <title>Spongiibacterium sp. HME9304 Genome sequencing and assembly.</title>
        <authorList>
            <person name="Kang H."/>
            <person name="Kim H."/>
            <person name="Joh K."/>
        </authorList>
    </citation>
    <scope>NUCLEOTIDE SEQUENCE [LARGE SCALE GENOMIC DNA]</scope>
    <source>
        <strain evidence="3 4">HME9304</strain>
    </source>
</reference>
<dbReference type="InterPro" id="IPR003409">
    <property type="entry name" value="MORN"/>
</dbReference>
<keyword evidence="2" id="KW-0472">Membrane</keyword>
<dbReference type="AlphaFoldDB" id="A0A2Z4LVC4"/>
<evidence type="ECO:0000256" key="1">
    <source>
        <dbReference type="ARBA" id="ARBA00022737"/>
    </source>
</evidence>
<keyword evidence="3" id="KW-0418">Kinase</keyword>
<keyword evidence="1" id="KW-0677">Repeat</keyword>
<dbReference type="Pfam" id="PF02493">
    <property type="entry name" value="MORN"/>
    <property type="match status" value="4"/>
</dbReference>
<keyword evidence="4" id="KW-1185">Reference proteome</keyword>
<protein>
    <submittedName>
        <fullName evidence="3">1-phosphatidylinositol-4-phosphate 5-kinase</fullName>
        <ecNumber evidence="3">2.7.1.68</ecNumber>
    </submittedName>
</protein>
<evidence type="ECO:0000313" key="3">
    <source>
        <dbReference type="EMBL" id="AWX45689.1"/>
    </source>
</evidence>
<feature type="transmembrane region" description="Helical" evidence="2">
    <location>
        <begin position="12"/>
        <end position="30"/>
    </location>
</feature>
<name>A0A2Z4LVC4_9FLAO</name>
<dbReference type="EC" id="2.7.1.68" evidence="3"/>
<dbReference type="KEGG" id="spon:HME9304_02716"/>
<dbReference type="GO" id="GO:0016308">
    <property type="term" value="F:1-phosphatidylinositol-4-phosphate 5-kinase activity"/>
    <property type="evidence" value="ECO:0007669"/>
    <property type="project" value="UniProtKB-EC"/>
</dbReference>